<dbReference type="PANTHER" id="PTHR46796">
    <property type="entry name" value="HTH-TYPE TRANSCRIPTIONAL ACTIVATOR RHAS-RELATED"/>
    <property type="match status" value="1"/>
</dbReference>
<keyword evidence="1" id="KW-0805">Transcription regulation</keyword>
<sequence length="267" mass="30422">MQQSIVVNKTNITGVMHHTHSQQFYELRRYVPSDELAHLVEQFWIVDWALPKGKFHVQHNLPDPNLHLVLDNNTLSLLGPISKSYKYTMRGAGRVIGVKFALAANLSKHGIAPHQCVDKRILAREKFAFAAQLTQQLIDADDDNSIVNALRDAVKPLCLERTEAQLSIQQLVAIIKNTPEVTQVEQLSQRCGMSIRTLQRHFKAHIGLSPKWLIRKYRMHQVLALLESQTKSLTEVAMWLGYTDQAHFIKDFKHFTGVTPAAYSHEC</sequence>
<dbReference type="AlphaFoldDB" id="A0A849VIY8"/>
<dbReference type="InterPro" id="IPR009057">
    <property type="entry name" value="Homeodomain-like_sf"/>
</dbReference>
<evidence type="ECO:0000313" key="5">
    <source>
        <dbReference type="EMBL" id="NOU51691.1"/>
    </source>
</evidence>
<dbReference type="PROSITE" id="PS01124">
    <property type="entry name" value="HTH_ARAC_FAMILY_2"/>
    <property type="match status" value="1"/>
</dbReference>
<evidence type="ECO:0000256" key="3">
    <source>
        <dbReference type="ARBA" id="ARBA00023163"/>
    </source>
</evidence>
<dbReference type="PROSITE" id="PS00041">
    <property type="entry name" value="HTH_ARAC_FAMILY_1"/>
    <property type="match status" value="1"/>
</dbReference>
<dbReference type="InterPro" id="IPR046532">
    <property type="entry name" value="DUF6597"/>
</dbReference>
<dbReference type="InterPro" id="IPR020449">
    <property type="entry name" value="Tscrpt_reg_AraC-type_HTH"/>
</dbReference>
<evidence type="ECO:0000313" key="6">
    <source>
        <dbReference type="Proteomes" id="UP000586305"/>
    </source>
</evidence>
<dbReference type="InterPro" id="IPR018060">
    <property type="entry name" value="HTH_AraC"/>
</dbReference>
<comment type="caution">
    <text evidence="5">The sequence shown here is derived from an EMBL/GenBank/DDBJ whole genome shotgun (WGS) entry which is preliminary data.</text>
</comment>
<keyword evidence="6" id="KW-1185">Reference proteome</keyword>
<organism evidence="5 6">
    <name type="scientific">Pseudoalteromonas caenipelagi</name>
    <dbReference type="NCBI Taxonomy" id="2726988"/>
    <lineage>
        <taxon>Bacteria</taxon>
        <taxon>Pseudomonadati</taxon>
        <taxon>Pseudomonadota</taxon>
        <taxon>Gammaproteobacteria</taxon>
        <taxon>Alteromonadales</taxon>
        <taxon>Pseudoalteromonadaceae</taxon>
        <taxon>Pseudoalteromonas</taxon>
    </lineage>
</organism>
<evidence type="ECO:0000256" key="2">
    <source>
        <dbReference type="ARBA" id="ARBA00023125"/>
    </source>
</evidence>
<feature type="domain" description="HTH araC/xylS-type" evidence="4">
    <location>
        <begin position="169"/>
        <end position="266"/>
    </location>
</feature>
<dbReference type="RefSeq" id="WP_171626754.1">
    <property type="nucleotide sequence ID" value="NZ_JABBPG010000006.1"/>
</dbReference>
<accession>A0A849VIY8</accession>
<dbReference type="PRINTS" id="PR00032">
    <property type="entry name" value="HTHARAC"/>
</dbReference>
<keyword evidence="2" id="KW-0238">DNA-binding</keyword>
<proteinExistence type="predicted"/>
<dbReference type="Pfam" id="PF20240">
    <property type="entry name" value="DUF6597"/>
    <property type="match status" value="1"/>
</dbReference>
<dbReference type="SUPFAM" id="SSF46689">
    <property type="entry name" value="Homeodomain-like"/>
    <property type="match status" value="2"/>
</dbReference>
<gene>
    <name evidence="5" type="ORF">HG263_14235</name>
</gene>
<dbReference type="Gene3D" id="1.10.10.60">
    <property type="entry name" value="Homeodomain-like"/>
    <property type="match status" value="1"/>
</dbReference>
<dbReference type="EMBL" id="JABBPG010000006">
    <property type="protein sequence ID" value="NOU51691.1"/>
    <property type="molecule type" value="Genomic_DNA"/>
</dbReference>
<dbReference type="Proteomes" id="UP000586305">
    <property type="component" value="Unassembled WGS sequence"/>
</dbReference>
<reference evidence="5 6" key="1">
    <citation type="submission" date="2020-04" db="EMBL/GenBank/DDBJ databases">
        <title>Pseudoalteromonas caenipelagi sp. nov., isolated from a tidal flat.</title>
        <authorList>
            <person name="Park S."/>
            <person name="Yoon J.-H."/>
        </authorList>
    </citation>
    <scope>NUCLEOTIDE SEQUENCE [LARGE SCALE GENOMIC DNA]</scope>
    <source>
        <strain evidence="5 6">JBTF-M23</strain>
    </source>
</reference>
<dbReference type="GO" id="GO:0043565">
    <property type="term" value="F:sequence-specific DNA binding"/>
    <property type="evidence" value="ECO:0007669"/>
    <property type="project" value="InterPro"/>
</dbReference>
<dbReference type="Pfam" id="PF12833">
    <property type="entry name" value="HTH_18"/>
    <property type="match status" value="1"/>
</dbReference>
<dbReference type="InterPro" id="IPR050204">
    <property type="entry name" value="AraC_XylS_family_regulators"/>
</dbReference>
<protein>
    <submittedName>
        <fullName evidence="5">Helix-turn-helix transcriptional regulator</fullName>
    </submittedName>
</protein>
<name>A0A849VIY8_9GAMM</name>
<evidence type="ECO:0000256" key="1">
    <source>
        <dbReference type="ARBA" id="ARBA00023015"/>
    </source>
</evidence>
<dbReference type="InterPro" id="IPR018062">
    <property type="entry name" value="HTH_AraC-typ_CS"/>
</dbReference>
<keyword evidence="3" id="KW-0804">Transcription</keyword>
<dbReference type="GO" id="GO:0003700">
    <property type="term" value="F:DNA-binding transcription factor activity"/>
    <property type="evidence" value="ECO:0007669"/>
    <property type="project" value="InterPro"/>
</dbReference>
<evidence type="ECO:0000259" key="4">
    <source>
        <dbReference type="PROSITE" id="PS01124"/>
    </source>
</evidence>
<dbReference type="SMART" id="SM00342">
    <property type="entry name" value="HTH_ARAC"/>
    <property type="match status" value="1"/>
</dbReference>